<organism evidence="9 10">
    <name type="scientific">Diploscapter pachys</name>
    <dbReference type="NCBI Taxonomy" id="2018661"/>
    <lineage>
        <taxon>Eukaryota</taxon>
        <taxon>Metazoa</taxon>
        <taxon>Ecdysozoa</taxon>
        <taxon>Nematoda</taxon>
        <taxon>Chromadorea</taxon>
        <taxon>Rhabditida</taxon>
        <taxon>Rhabditina</taxon>
        <taxon>Rhabditomorpha</taxon>
        <taxon>Rhabditoidea</taxon>
        <taxon>Rhabditidae</taxon>
        <taxon>Diploscapter</taxon>
    </lineage>
</organism>
<keyword evidence="2" id="KW-0436">Ligase</keyword>
<evidence type="ECO:0000256" key="7">
    <source>
        <dbReference type="ARBA" id="ARBA00048666"/>
    </source>
</evidence>
<evidence type="ECO:0000256" key="4">
    <source>
        <dbReference type="ARBA" id="ARBA00026121"/>
    </source>
</evidence>
<keyword evidence="3" id="KW-0276">Fatty acid metabolism</keyword>
<evidence type="ECO:0000259" key="8">
    <source>
        <dbReference type="Pfam" id="PF13193"/>
    </source>
</evidence>
<dbReference type="Proteomes" id="UP000218231">
    <property type="component" value="Unassembled WGS sequence"/>
</dbReference>
<evidence type="ECO:0000256" key="2">
    <source>
        <dbReference type="ARBA" id="ARBA00022598"/>
    </source>
</evidence>
<dbReference type="Gene3D" id="3.40.50.12780">
    <property type="entry name" value="N-terminal domain of ligase-like"/>
    <property type="match status" value="1"/>
</dbReference>
<gene>
    <name evidence="9" type="ORF">WR25_22919</name>
</gene>
<keyword evidence="3" id="KW-0443">Lipid metabolism</keyword>
<dbReference type="InterPro" id="IPR045851">
    <property type="entry name" value="AMP-bd_C_sf"/>
</dbReference>
<evidence type="ECO:0000256" key="6">
    <source>
        <dbReference type="ARBA" id="ARBA00041297"/>
    </source>
</evidence>
<comment type="catalytic activity">
    <reaction evidence="5">
        <text>a very long-chain fatty acid + ATP + CoA = a very long-chain fatty acyl-CoA + AMP + diphosphate</text>
        <dbReference type="Rhea" id="RHEA:54536"/>
        <dbReference type="ChEBI" id="CHEBI:30616"/>
        <dbReference type="ChEBI" id="CHEBI:33019"/>
        <dbReference type="ChEBI" id="CHEBI:57287"/>
        <dbReference type="ChEBI" id="CHEBI:58950"/>
        <dbReference type="ChEBI" id="CHEBI:138261"/>
        <dbReference type="ChEBI" id="CHEBI:456215"/>
    </reaction>
    <physiologicalReaction direction="left-to-right" evidence="5">
        <dbReference type="Rhea" id="RHEA:54537"/>
    </physiologicalReaction>
</comment>
<dbReference type="EMBL" id="LIAE01007271">
    <property type="protein sequence ID" value="PAV80460.1"/>
    <property type="molecule type" value="Genomic_DNA"/>
</dbReference>
<proteinExistence type="inferred from homology"/>
<dbReference type="InterPro" id="IPR042099">
    <property type="entry name" value="ANL_N_sf"/>
</dbReference>
<dbReference type="InterPro" id="IPR025110">
    <property type="entry name" value="AMP-bd_C"/>
</dbReference>
<dbReference type="GO" id="GO:0005324">
    <property type="term" value="F:long-chain fatty acid transmembrane transporter activity"/>
    <property type="evidence" value="ECO:0007669"/>
    <property type="project" value="TreeGrafter"/>
</dbReference>
<dbReference type="STRING" id="2018661.A0A2A2L2U0"/>
<dbReference type="GO" id="GO:0005789">
    <property type="term" value="C:endoplasmic reticulum membrane"/>
    <property type="evidence" value="ECO:0007669"/>
    <property type="project" value="TreeGrafter"/>
</dbReference>
<reference evidence="9 10" key="1">
    <citation type="journal article" date="2017" name="Curr. Biol.">
        <title>Genome architecture and evolution of a unichromosomal asexual nematode.</title>
        <authorList>
            <person name="Fradin H."/>
            <person name="Zegar C."/>
            <person name="Gutwein M."/>
            <person name="Lucas J."/>
            <person name="Kovtun M."/>
            <person name="Corcoran D."/>
            <person name="Baugh L.R."/>
            <person name="Kiontke K."/>
            <person name="Gunsalus K."/>
            <person name="Fitch D.H."/>
            <person name="Piano F."/>
        </authorList>
    </citation>
    <scope>NUCLEOTIDE SEQUENCE [LARGE SCALE GENOMIC DNA]</scope>
    <source>
        <strain evidence="9">PF1309</strain>
    </source>
</reference>
<dbReference type="AlphaFoldDB" id="A0A2A2L2U0"/>
<comment type="similarity">
    <text evidence="1">Belongs to the ATP-dependent AMP-binding enzyme family.</text>
</comment>
<dbReference type="GO" id="GO:0005886">
    <property type="term" value="C:plasma membrane"/>
    <property type="evidence" value="ECO:0007669"/>
    <property type="project" value="TreeGrafter"/>
</dbReference>
<sequence length="292" mass="32198">MYGNGLRAEIWQPFVERFRVRIGELYGSTEGTSSLVNINGKVGACGFLPISPLTKTMHPVRLVKVDDSGCILRGPNGLCIACNPGESGAMVSTIRKNNPLLQFEGYLNIAETNQKIIHNVFAPGDSCFVTGDLLHWDRLGYVYFRDRTGDTFRWKGENVSTTEVEAILQPVFGVQDATVYGITVPHREGRAGMAAIVKAVHIGDSDDEFVDSVGARLVASLAPYAVPIFLRLCDSVDKTGTYKLVKTHLQKMGYSTSADPTHKLYIYDPRLSKYVPFDDNIQNQLNQGTFAI</sequence>
<keyword evidence="10" id="KW-1185">Reference proteome</keyword>
<dbReference type="EC" id="6.2.1.3" evidence="4"/>
<comment type="catalytic activity">
    <reaction evidence="7">
        <text>tetracosanoate + ATP + CoA = tetracosanoyl-CoA + AMP + diphosphate</text>
        <dbReference type="Rhea" id="RHEA:33639"/>
        <dbReference type="ChEBI" id="CHEBI:30616"/>
        <dbReference type="ChEBI" id="CHEBI:31014"/>
        <dbReference type="ChEBI" id="CHEBI:33019"/>
        <dbReference type="ChEBI" id="CHEBI:57287"/>
        <dbReference type="ChEBI" id="CHEBI:65052"/>
        <dbReference type="ChEBI" id="CHEBI:456215"/>
    </reaction>
    <physiologicalReaction direction="left-to-right" evidence="7">
        <dbReference type="Rhea" id="RHEA:33640"/>
    </physiologicalReaction>
</comment>
<evidence type="ECO:0000313" key="10">
    <source>
        <dbReference type="Proteomes" id="UP000218231"/>
    </source>
</evidence>
<evidence type="ECO:0000313" key="9">
    <source>
        <dbReference type="EMBL" id="PAV80460.1"/>
    </source>
</evidence>
<evidence type="ECO:0000256" key="5">
    <source>
        <dbReference type="ARBA" id="ARBA00036527"/>
    </source>
</evidence>
<evidence type="ECO:0000256" key="1">
    <source>
        <dbReference type="ARBA" id="ARBA00006432"/>
    </source>
</evidence>
<dbReference type="Gene3D" id="3.30.300.30">
    <property type="match status" value="1"/>
</dbReference>
<dbReference type="PANTHER" id="PTHR43107">
    <property type="entry name" value="LONG-CHAIN FATTY ACID TRANSPORT PROTEIN"/>
    <property type="match status" value="1"/>
</dbReference>
<accession>A0A2A2L2U0</accession>
<comment type="caution">
    <text evidence="9">The sequence shown here is derived from an EMBL/GenBank/DDBJ whole genome shotgun (WGS) entry which is preliminary data.</text>
</comment>
<dbReference type="GO" id="GO:0004467">
    <property type="term" value="F:long-chain fatty acid-CoA ligase activity"/>
    <property type="evidence" value="ECO:0007669"/>
    <property type="project" value="UniProtKB-EC"/>
</dbReference>
<name>A0A2A2L2U0_9BILA</name>
<dbReference type="FunFam" id="3.30.300.30:FF:000002">
    <property type="entry name" value="Long-chain fatty acid transport protein 1"/>
    <property type="match status" value="1"/>
</dbReference>
<feature type="domain" description="AMP-binding enzyme C-terminal" evidence="8">
    <location>
        <begin position="163"/>
        <end position="243"/>
    </location>
</feature>
<dbReference type="SUPFAM" id="SSF56801">
    <property type="entry name" value="Acetyl-CoA synthetase-like"/>
    <property type="match status" value="1"/>
</dbReference>
<dbReference type="PANTHER" id="PTHR43107:SF24">
    <property type="entry name" value="AMP-BINDING DOMAIN-CONTAINING PROTEIN"/>
    <property type="match status" value="1"/>
</dbReference>
<dbReference type="GO" id="GO:0044539">
    <property type="term" value="P:long-chain fatty acid import into cell"/>
    <property type="evidence" value="ECO:0007669"/>
    <property type="project" value="TreeGrafter"/>
</dbReference>
<dbReference type="Pfam" id="PF13193">
    <property type="entry name" value="AMP-binding_C"/>
    <property type="match status" value="1"/>
</dbReference>
<evidence type="ECO:0000256" key="3">
    <source>
        <dbReference type="ARBA" id="ARBA00022832"/>
    </source>
</evidence>
<dbReference type="OrthoDB" id="288590at2759"/>
<protein>
    <recommendedName>
        <fullName evidence="4">long-chain-fatty-acid--CoA ligase</fullName>
        <ecNumber evidence="4">6.2.1.3</ecNumber>
    </recommendedName>
    <alternativeName>
        <fullName evidence="6">Long-chain-fatty-acid--CoA ligase</fullName>
    </alternativeName>
</protein>